<reference evidence="4 7" key="3">
    <citation type="submission" date="2019-08" db="EMBL/GenBank/DDBJ databases">
        <title>Whole genome sequencing of Aggregatibacter actinomycetemcomitans cultured from blood stream infections in Denmark reveals a novel phylogenetic lineage expressing serotype a membrane O polysaccharide.</title>
        <authorList>
            <person name="Nedergaard S."/>
            <person name="Kobel C.M."/>
            <person name="Nielsen M.B."/>
            <person name="Moeller R.T."/>
            <person name="Jensen A.B."/>
            <person name="Noerskov-Lauritsen N."/>
        </authorList>
    </citation>
    <scope>NUCLEOTIDE SEQUENCE [LARGE SCALE GENOMIC DNA]</scope>
    <source>
        <strain evidence="4 7">PN_563</strain>
    </source>
</reference>
<dbReference type="RefSeq" id="WP_005539578.1">
    <property type="nucleotide sequence ID" value="NZ_CP012959.1"/>
</dbReference>
<keyword evidence="6" id="KW-1185">Reference proteome</keyword>
<evidence type="ECO:0000313" key="5">
    <source>
        <dbReference type="Proteomes" id="UP000072236"/>
    </source>
</evidence>
<organism evidence="4 7">
    <name type="scientific">Aggregatibacter actinomycetemcomitans</name>
    <name type="common">Actinobacillus actinomycetemcomitans</name>
    <name type="synonym">Haemophilus actinomycetemcomitans</name>
    <dbReference type="NCBI Taxonomy" id="714"/>
    <lineage>
        <taxon>Bacteria</taxon>
        <taxon>Pseudomonadati</taxon>
        <taxon>Pseudomonadota</taxon>
        <taxon>Gammaproteobacteria</taxon>
        <taxon>Pasteurellales</taxon>
        <taxon>Pasteurellaceae</taxon>
        <taxon>Aggregatibacter</taxon>
    </lineage>
</organism>
<accession>A0A5D0EK90</accession>
<sequence length="134" mass="15481">MQNQSLFSNRKFLFALFISLFFVFSCGNNTDKLEDKYLGEIQTNNEYRYVIDIDKLANGKAIETSVKIAISPENSGITVRYLFNEQANLTQNLVIIEGKPQLQGDIYIDLQWGIYGNMSYSPKLFKKRYSLKVK</sequence>
<dbReference type="Proteomes" id="UP000072236">
    <property type="component" value="Chromosome"/>
</dbReference>
<evidence type="ECO:0000256" key="1">
    <source>
        <dbReference type="SAM" id="SignalP"/>
    </source>
</evidence>
<keyword evidence="1" id="KW-0732">Signal</keyword>
<dbReference type="OrthoDB" id="9906550at2"/>
<feature type="chain" id="PRO_5044619458" description="Lipoprotein" evidence="1">
    <location>
        <begin position="28"/>
        <end position="134"/>
    </location>
</feature>
<evidence type="ECO:0000313" key="4">
    <source>
        <dbReference type="EMBL" id="TYA39042.1"/>
    </source>
</evidence>
<dbReference type="Proteomes" id="UP000226080">
    <property type="component" value="Unassembled WGS sequence"/>
</dbReference>
<reference evidence="3 6" key="2">
    <citation type="submission" date="2017-10" db="EMBL/GenBank/DDBJ databases">
        <title>Draft genome sequences of Aggregatibacter actinomycetemcomitans strains 310a and 310b.</title>
        <authorList>
            <person name="May A.C."/>
            <person name="Ohta H."/>
            <person name="Maeda H."/>
            <person name="Kokeguchi S."/>
            <person name="Cugini C."/>
        </authorList>
    </citation>
    <scope>NUCLEOTIDE SEQUENCE [LARGE SCALE GENOMIC DNA]</scope>
    <source>
        <strain evidence="3 6">310b</strain>
    </source>
</reference>
<dbReference type="Proteomes" id="UP000323012">
    <property type="component" value="Unassembled WGS sequence"/>
</dbReference>
<proteinExistence type="predicted"/>
<evidence type="ECO:0000313" key="3">
    <source>
        <dbReference type="EMBL" id="PHO20367.1"/>
    </source>
</evidence>
<reference evidence="2 5" key="1">
    <citation type="submission" date="2015-10" db="EMBL/GenBank/DDBJ databases">
        <title>Tn-seq of a polymicrobial infection.</title>
        <authorList>
            <person name="Stacy A."/>
            <person name="Rumbaugh K.P."/>
            <person name="Whiteley M."/>
        </authorList>
    </citation>
    <scope>NUCLEOTIDE SEQUENCE [LARGE SCALE GENOMIC DNA]</scope>
    <source>
        <strain evidence="2 5">624</strain>
    </source>
</reference>
<dbReference type="EMBL" id="VSED01000012">
    <property type="protein sequence ID" value="TYA39042.1"/>
    <property type="molecule type" value="Genomic_DNA"/>
</dbReference>
<evidence type="ECO:0000313" key="2">
    <source>
        <dbReference type="EMBL" id="AMQ94122.1"/>
    </source>
</evidence>
<dbReference type="EMBL" id="PCGW01000012">
    <property type="protein sequence ID" value="PHO20367.1"/>
    <property type="molecule type" value="Genomic_DNA"/>
</dbReference>
<gene>
    <name evidence="2" type="ORF">ACT75_06035</name>
    <name evidence="3" type="ORF">CQR80_07100</name>
    <name evidence="4" type="ORF">FXB79_05735</name>
</gene>
<dbReference type="KEGG" id="aact:ACT75_06035"/>
<protein>
    <recommendedName>
        <fullName evidence="8">Lipoprotein</fullName>
    </recommendedName>
</protein>
<dbReference type="AlphaFoldDB" id="A0A5D0EK90"/>
<dbReference type="EMBL" id="CP012959">
    <property type="protein sequence ID" value="AMQ94122.1"/>
    <property type="molecule type" value="Genomic_DNA"/>
</dbReference>
<evidence type="ECO:0000313" key="6">
    <source>
        <dbReference type="Proteomes" id="UP000226080"/>
    </source>
</evidence>
<evidence type="ECO:0008006" key="8">
    <source>
        <dbReference type="Google" id="ProtNLM"/>
    </source>
</evidence>
<name>A0A5D0EK90_AGGAC</name>
<feature type="signal peptide" evidence="1">
    <location>
        <begin position="1"/>
        <end position="27"/>
    </location>
</feature>
<evidence type="ECO:0000313" key="7">
    <source>
        <dbReference type="Proteomes" id="UP000323012"/>
    </source>
</evidence>